<dbReference type="Gene3D" id="3.30.420.10">
    <property type="entry name" value="Ribonuclease H-like superfamily/Ribonuclease H"/>
    <property type="match status" value="1"/>
</dbReference>
<evidence type="ECO:0000313" key="2">
    <source>
        <dbReference type="Proteomes" id="UP000499080"/>
    </source>
</evidence>
<gene>
    <name evidence="1" type="ORF">AVEN_95957_1</name>
</gene>
<keyword evidence="2" id="KW-1185">Reference proteome</keyword>
<dbReference type="GO" id="GO:0003676">
    <property type="term" value="F:nucleic acid binding"/>
    <property type="evidence" value="ECO:0007669"/>
    <property type="project" value="InterPro"/>
</dbReference>
<organism evidence="1 2">
    <name type="scientific">Araneus ventricosus</name>
    <name type="common">Orbweaver spider</name>
    <name type="synonym">Epeira ventricosa</name>
    <dbReference type="NCBI Taxonomy" id="182803"/>
    <lineage>
        <taxon>Eukaryota</taxon>
        <taxon>Metazoa</taxon>
        <taxon>Ecdysozoa</taxon>
        <taxon>Arthropoda</taxon>
        <taxon>Chelicerata</taxon>
        <taxon>Arachnida</taxon>
        <taxon>Araneae</taxon>
        <taxon>Araneomorphae</taxon>
        <taxon>Entelegynae</taxon>
        <taxon>Araneoidea</taxon>
        <taxon>Araneidae</taxon>
        <taxon>Araneus</taxon>
    </lineage>
</organism>
<name>A0A4Y2QC69_ARAVE</name>
<dbReference type="OrthoDB" id="10045182at2759"/>
<reference evidence="1 2" key="1">
    <citation type="journal article" date="2019" name="Sci. Rep.">
        <title>Orb-weaving spider Araneus ventricosus genome elucidates the spidroin gene catalogue.</title>
        <authorList>
            <person name="Kono N."/>
            <person name="Nakamura H."/>
            <person name="Ohtoshi R."/>
            <person name="Moran D.A.P."/>
            <person name="Shinohara A."/>
            <person name="Yoshida Y."/>
            <person name="Fujiwara M."/>
            <person name="Mori M."/>
            <person name="Tomita M."/>
            <person name="Arakawa K."/>
        </authorList>
    </citation>
    <scope>NUCLEOTIDE SEQUENCE [LARGE SCALE GENOMIC DNA]</scope>
</reference>
<sequence length="98" mass="11481">MKAASYLNIIADQLHPYRAFVFPTANRIIQQYNAPCHKARIVLEWFEEHTDEFHLFYCPGHLTRRILTRWSTSAMSWSGSSELKHHHVRISQLCVTAV</sequence>
<dbReference type="AlphaFoldDB" id="A0A4Y2QC69"/>
<dbReference type="Proteomes" id="UP000499080">
    <property type="component" value="Unassembled WGS sequence"/>
</dbReference>
<evidence type="ECO:0008006" key="3">
    <source>
        <dbReference type="Google" id="ProtNLM"/>
    </source>
</evidence>
<proteinExistence type="predicted"/>
<protein>
    <recommendedName>
        <fullName evidence="3">Tc1-like transposase DDE domain-containing protein</fullName>
    </recommendedName>
</protein>
<dbReference type="EMBL" id="BGPR01013507">
    <property type="protein sequence ID" value="GBN60981.1"/>
    <property type="molecule type" value="Genomic_DNA"/>
</dbReference>
<evidence type="ECO:0000313" key="1">
    <source>
        <dbReference type="EMBL" id="GBN60981.1"/>
    </source>
</evidence>
<accession>A0A4Y2QC69</accession>
<comment type="caution">
    <text evidence="1">The sequence shown here is derived from an EMBL/GenBank/DDBJ whole genome shotgun (WGS) entry which is preliminary data.</text>
</comment>
<dbReference type="InterPro" id="IPR036397">
    <property type="entry name" value="RNaseH_sf"/>
</dbReference>